<dbReference type="EMBL" id="SDCT01000074">
    <property type="protein sequence ID" value="TCX80685.1"/>
    <property type="molecule type" value="Genomic_DNA"/>
</dbReference>
<protein>
    <submittedName>
        <fullName evidence="1">Uncharacterized protein</fullName>
    </submittedName>
</protein>
<comment type="caution">
    <text evidence="1">The sequence shown here is derived from an EMBL/GenBank/DDBJ whole genome shotgun (WGS) entry which is preliminary data.</text>
</comment>
<name>A0A483M0H0_KLEPN</name>
<reference evidence="1" key="1">
    <citation type="submission" date="2019-01" db="EMBL/GenBank/DDBJ databases">
        <authorList>
            <person name="Lista F."/>
            <person name="Anselmo A."/>
        </authorList>
    </citation>
    <scope>NUCLEOTIDE SEQUENCE</scope>
    <source>
        <strain evidence="1">3S</strain>
    </source>
</reference>
<gene>
    <name evidence="1" type="ORF">ETF13_27225</name>
</gene>
<dbReference type="RefSeq" id="WP_110229007.1">
    <property type="nucleotide sequence ID" value="NZ_JANJFA010000033.1"/>
</dbReference>
<sequence>MEFVQGKDSFNEMATGILVKLFADYPTYSSFEFSDFGWKPRGDRTQIDLLCNTLQALSDMGYIDIISSTDKDTAAKLTPMGLKLLQQQAPGAGDTVINILKGGAEQAGGAVAGSTMSALLDWIFKGNKSR</sequence>
<dbReference type="AlphaFoldDB" id="A0A483M0H0"/>
<organism evidence="1">
    <name type="scientific">Klebsiella pneumoniae</name>
    <dbReference type="NCBI Taxonomy" id="573"/>
    <lineage>
        <taxon>Bacteria</taxon>
        <taxon>Pseudomonadati</taxon>
        <taxon>Pseudomonadota</taxon>
        <taxon>Gammaproteobacteria</taxon>
        <taxon>Enterobacterales</taxon>
        <taxon>Enterobacteriaceae</taxon>
        <taxon>Klebsiella/Raoultella group</taxon>
        <taxon>Klebsiella</taxon>
        <taxon>Klebsiella pneumoniae complex</taxon>
    </lineage>
</organism>
<proteinExistence type="predicted"/>
<accession>A0A483M0H0</accession>
<evidence type="ECO:0000313" key="1">
    <source>
        <dbReference type="EMBL" id="TCX80685.1"/>
    </source>
</evidence>